<dbReference type="PRINTS" id="PR00080">
    <property type="entry name" value="SDRFAMILY"/>
</dbReference>
<dbReference type="NCBIfam" id="NF005309">
    <property type="entry name" value="PRK06841.1"/>
    <property type="match status" value="1"/>
</dbReference>
<sequence length="410" mass="43911">MTSSPAFENPSEMSKVVFGMPVKLFWGYIAIAIFMTGDGVELAFLSKYIIDIGFNVSQSAMVFTVYAVTAAIASWLSGGISEIYGPRKIMALGVVWWVVFHVLFFHFGLAAKNYPLILVFYALRGFAYPLFFCAFYVLVVQRTPSHRLASATGWIWSMFTIGYGIIALFLPSIAVVTGASAGIGLAITELMIQLGATVVMVDKAPQVVVQAGKLTGDGFGIAADLSDIAAIPALIEQVIGRYGRIDILVNNAGIGILEAASQVKKESWDATLLVNLTAPYFLSQAAGKYMIAQKYGRIVNIASQASVIALENHAAYCTSKAGLVIASKVLAAEWGQFGITVNTISPTVVETELGKRYWQGERATAMMAKIPAGRFAMPDEIAGAVAYLVSEKAGMITGENLIVDGGYTII</sequence>
<name>A0ABS0DU64_9GAMM</name>
<dbReference type="Pfam" id="PF13561">
    <property type="entry name" value="adh_short_C2"/>
    <property type="match status" value="1"/>
</dbReference>
<dbReference type="InterPro" id="IPR036291">
    <property type="entry name" value="NAD(P)-bd_dom_sf"/>
</dbReference>
<gene>
    <name evidence="3" type="ORF">IV431_11515</name>
</gene>
<feature type="transmembrane region" description="Helical" evidence="2">
    <location>
        <begin position="25"/>
        <end position="50"/>
    </location>
</feature>
<feature type="transmembrane region" description="Helical" evidence="2">
    <location>
        <begin position="116"/>
        <end position="139"/>
    </location>
</feature>
<evidence type="ECO:0000256" key="2">
    <source>
        <dbReference type="SAM" id="Phobius"/>
    </source>
</evidence>
<dbReference type="PRINTS" id="PR00081">
    <property type="entry name" value="GDHRDH"/>
</dbReference>
<feature type="transmembrane region" description="Helical" evidence="2">
    <location>
        <begin position="89"/>
        <end position="110"/>
    </location>
</feature>
<feature type="transmembrane region" description="Helical" evidence="2">
    <location>
        <begin position="56"/>
        <end position="77"/>
    </location>
</feature>
<protein>
    <submittedName>
        <fullName evidence="3">D-threitol dehydrogenase</fullName>
    </submittedName>
</protein>
<organism evidence="3 4">
    <name type="scientific">Rahnella victoriana</name>
    <dbReference type="NCBI Taxonomy" id="1510570"/>
    <lineage>
        <taxon>Bacteria</taxon>
        <taxon>Pseudomonadati</taxon>
        <taxon>Pseudomonadota</taxon>
        <taxon>Gammaproteobacteria</taxon>
        <taxon>Enterobacterales</taxon>
        <taxon>Yersiniaceae</taxon>
        <taxon>Rahnella</taxon>
    </lineage>
</organism>
<dbReference type="RefSeq" id="WP_195817296.1">
    <property type="nucleotide sequence ID" value="NZ_JADOBH010000002.1"/>
</dbReference>
<keyword evidence="2" id="KW-1133">Transmembrane helix</keyword>
<dbReference type="SUPFAM" id="SSF51735">
    <property type="entry name" value="NAD(P)-binding Rossmann-fold domains"/>
    <property type="match status" value="1"/>
</dbReference>
<comment type="caution">
    <text evidence="3">The sequence shown here is derived from an EMBL/GenBank/DDBJ whole genome shotgun (WGS) entry which is preliminary data.</text>
</comment>
<dbReference type="InterPro" id="IPR002347">
    <property type="entry name" value="SDR_fam"/>
</dbReference>
<proteinExistence type="inferred from homology"/>
<accession>A0ABS0DU64</accession>
<dbReference type="Proteomes" id="UP000600307">
    <property type="component" value="Unassembled WGS sequence"/>
</dbReference>
<dbReference type="InterPro" id="IPR050259">
    <property type="entry name" value="SDR"/>
</dbReference>
<comment type="similarity">
    <text evidence="1">Belongs to the short-chain dehydrogenases/reductases (SDR) family.</text>
</comment>
<keyword evidence="2" id="KW-0472">Membrane</keyword>
<dbReference type="CDD" id="cd05233">
    <property type="entry name" value="SDR_c"/>
    <property type="match status" value="1"/>
</dbReference>
<evidence type="ECO:0000256" key="1">
    <source>
        <dbReference type="ARBA" id="ARBA00006484"/>
    </source>
</evidence>
<evidence type="ECO:0000313" key="4">
    <source>
        <dbReference type="Proteomes" id="UP000600307"/>
    </source>
</evidence>
<keyword evidence="2" id="KW-0812">Transmembrane</keyword>
<dbReference type="SUPFAM" id="SSF103473">
    <property type="entry name" value="MFS general substrate transporter"/>
    <property type="match status" value="1"/>
</dbReference>
<feature type="transmembrane region" description="Helical" evidence="2">
    <location>
        <begin position="151"/>
        <end position="173"/>
    </location>
</feature>
<dbReference type="PANTHER" id="PTHR42879:SF2">
    <property type="entry name" value="3-OXOACYL-[ACYL-CARRIER-PROTEIN] REDUCTASE FABG"/>
    <property type="match status" value="1"/>
</dbReference>
<evidence type="ECO:0000313" key="3">
    <source>
        <dbReference type="EMBL" id="MBF7956184.1"/>
    </source>
</evidence>
<keyword evidence="4" id="KW-1185">Reference proteome</keyword>
<dbReference type="EMBL" id="JADOBH010000002">
    <property type="protein sequence ID" value="MBF7956184.1"/>
    <property type="molecule type" value="Genomic_DNA"/>
</dbReference>
<dbReference type="InterPro" id="IPR036259">
    <property type="entry name" value="MFS_trans_sf"/>
</dbReference>
<reference evidence="3 4" key="1">
    <citation type="submission" date="2020-11" db="EMBL/GenBank/DDBJ databases">
        <title>Taxonomic investigation of Rahnella spp.</title>
        <authorList>
            <person name="Lee S.D."/>
        </authorList>
    </citation>
    <scope>NUCLEOTIDE SEQUENCE [LARGE SCALE GENOMIC DNA]</scope>
    <source>
        <strain evidence="3 4">SAP-10</strain>
    </source>
</reference>
<dbReference type="Gene3D" id="3.40.50.720">
    <property type="entry name" value="NAD(P)-binding Rossmann-like Domain"/>
    <property type="match status" value="1"/>
</dbReference>
<dbReference type="PANTHER" id="PTHR42879">
    <property type="entry name" value="3-OXOACYL-(ACYL-CARRIER-PROTEIN) REDUCTASE"/>
    <property type="match status" value="1"/>
</dbReference>